<feature type="non-terminal residue" evidence="2">
    <location>
        <position position="115"/>
    </location>
</feature>
<proteinExistence type="predicted"/>
<dbReference type="PROSITE" id="PS51186">
    <property type="entry name" value="GNAT"/>
    <property type="match status" value="1"/>
</dbReference>
<dbReference type="Proteomes" id="UP000001593">
    <property type="component" value="Unassembled WGS sequence"/>
</dbReference>
<evidence type="ECO:0000313" key="2">
    <source>
        <dbReference type="EMBL" id="EDO43641.1"/>
    </source>
</evidence>
<dbReference type="SUPFAM" id="SSF55729">
    <property type="entry name" value="Acyl-CoA N-acyltransferases (Nat)"/>
    <property type="match status" value="1"/>
</dbReference>
<reference evidence="2 3" key="1">
    <citation type="journal article" date="2007" name="Science">
        <title>Sea anemone genome reveals ancestral eumetazoan gene repertoire and genomic organization.</title>
        <authorList>
            <person name="Putnam N.H."/>
            <person name="Srivastava M."/>
            <person name="Hellsten U."/>
            <person name="Dirks B."/>
            <person name="Chapman J."/>
            <person name="Salamov A."/>
            <person name="Terry A."/>
            <person name="Shapiro H."/>
            <person name="Lindquist E."/>
            <person name="Kapitonov V.V."/>
            <person name="Jurka J."/>
            <person name="Genikhovich G."/>
            <person name="Grigoriev I.V."/>
            <person name="Lucas S.M."/>
            <person name="Steele R.E."/>
            <person name="Finnerty J.R."/>
            <person name="Technau U."/>
            <person name="Martindale M.Q."/>
            <person name="Rokhsar D.S."/>
        </authorList>
    </citation>
    <scope>NUCLEOTIDE SEQUENCE [LARGE SCALE GENOMIC DNA]</scope>
    <source>
        <strain evidence="3">CH2 X CH6</strain>
    </source>
</reference>
<dbReference type="PhylomeDB" id="A7RY58"/>
<dbReference type="Gene3D" id="3.40.630.30">
    <property type="match status" value="1"/>
</dbReference>
<evidence type="ECO:0000313" key="3">
    <source>
        <dbReference type="Proteomes" id="UP000001593"/>
    </source>
</evidence>
<dbReference type="OMA" id="GRIAPAW"/>
<sequence length="115" mass="13388">MDETIKVRLALESDYMQVVKMSKGIYEGFDYLPQCYHVWLRQPNRHVFVAVAGEQIIGLTSAWLIDNGKTLLSQAGRVNPDYRGQGVYRKLEKEKCKFVKEKYPKVRVMRMTADN</sequence>
<dbReference type="HOGENOM" id="CLU_2115018_0_0_1"/>
<dbReference type="AlphaFoldDB" id="A7RY58"/>
<protein>
    <recommendedName>
        <fullName evidence="1">N-acetyltransferase domain-containing protein</fullName>
    </recommendedName>
</protein>
<dbReference type="InterPro" id="IPR000182">
    <property type="entry name" value="GNAT_dom"/>
</dbReference>
<dbReference type="InParanoid" id="A7RY58"/>
<dbReference type="EMBL" id="DS469552">
    <property type="protein sequence ID" value="EDO43641.1"/>
    <property type="molecule type" value="Genomic_DNA"/>
</dbReference>
<feature type="domain" description="N-acetyltransferase" evidence="1">
    <location>
        <begin position="5"/>
        <end position="115"/>
    </location>
</feature>
<dbReference type="PANTHER" id="PTHR47403">
    <property type="entry name" value="LOC100145250 PROTEIN"/>
    <property type="match status" value="1"/>
</dbReference>
<dbReference type="CDD" id="cd04301">
    <property type="entry name" value="NAT_SF"/>
    <property type="match status" value="1"/>
</dbReference>
<dbReference type="Pfam" id="PF00583">
    <property type="entry name" value="Acetyltransf_1"/>
    <property type="match status" value="1"/>
</dbReference>
<dbReference type="PANTHER" id="PTHR47403:SF6">
    <property type="entry name" value="N-ACETYLTRANSFERASE DOMAIN-CONTAINING PROTEIN"/>
    <property type="match status" value="1"/>
</dbReference>
<organism evidence="2 3">
    <name type="scientific">Nematostella vectensis</name>
    <name type="common">Starlet sea anemone</name>
    <dbReference type="NCBI Taxonomy" id="45351"/>
    <lineage>
        <taxon>Eukaryota</taxon>
        <taxon>Metazoa</taxon>
        <taxon>Cnidaria</taxon>
        <taxon>Anthozoa</taxon>
        <taxon>Hexacorallia</taxon>
        <taxon>Actiniaria</taxon>
        <taxon>Edwardsiidae</taxon>
        <taxon>Nematostella</taxon>
    </lineage>
</organism>
<name>A7RY58_NEMVE</name>
<gene>
    <name evidence="2" type="ORF">NEMVEDRAFT_v1g97480</name>
</gene>
<evidence type="ECO:0000259" key="1">
    <source>
        <dbReference type="PROSITE" id="PS51186"/>
    </source>
</evidence>
<accession>A7RY58</accession>
<keyword evidence="3" id="KW-1185">Reference proteome</keyword>
<dbReference type="GO" id="GO:0016747">
    <property type="term" value="F:acyltransferase activity, transferring groups other than amino-acyl groups"/>
    <property type="evidence" value="ECO:0007669"/>
    <property type="project" value="InterPro"/>
</dbReference>
<dbReference type="InterPro" id="IPR016181">
    <property type="entry name" value="Acyl_CoA_acyltransferase"/>
</dbReference>
<dbReference type="eggNOG" id="ENOG502QW73">
    <property type="taxonomic scope" value="Eukaryota"/>
</dbReference>